<dbReference type="RefSeq" id="YP_009483762.1">
    <property type="nucleotide sequence ID" value="NC_037667.1"/>
</dbReference>
<dbReference type="SUPFAM" id="SSF82185">
    <property type="entry name" value="Histone H3 K4-specific methyltransferase SET7/9 N-terminal domain"/>
    <property type="match status" value="1"/>
</dbReference>
<evidence type="ECO:0000313" key="2">
    <source>
        <dbReference type="EMBL" id="AVK75493.1"/>
    </source>
</evidence>
<dbReference type="InterPro" id="IPR036047">
    <property type="entry name" value="F-box-like_dom_sf"/>
</dbReference>
<dbReference type="Proteomes" id="UP000248852">
    <property type="component" value="Segment"/>
</dbReference>
<dbReference type="Pfam" id="PF02493">
    <property type="entry name" value="MORN"/>
    <property type="match status" value="3"/>
</dbReference>
<organism evidence="2">
    <name type="scientific">Pandoravirus quercus</name>
    <dbReference type="NCBI Taxonomy" id="2107709"/>
    <lineage>
        <taxon>Viruses</taxon>
        <taxon>Pandoravirus</taxon>
    </lineage>
</organism>
<sequence>MGPCTQQAMYRPGLDTLANELVVEILVRLSRADNIGRCALLSKRFADLIARDARQYVWRRATERAARLVRLDGPWLAFAASTQGWVWVRRALDTWTPFARGGIGFLRKSKRTYMGEYRADKRHGHLVEVVTAGGWAFYGPVGDYGVSHGSWFSANGNVYRGQSRGGQRHGIGTLDNVSDRTRVSGHWWCGQRHGTMTVVGDCACPTVAPDDGMDTGVAVTRDVGEASMQKPPPPSVDPAVSGTHGTVFTRAFGYVMKATYLHGRHVGRCTYRYCNGDFFDCDYGRQGSDIPVSERMVLSPHCPDPKFRAVEIKADVWRHQTVGMPGGVTSTLSYPDPVQSPYMFRIYHDYFKAGFLPVRECQRAAVAAILAREALWLGM</sequence>
<reference evidence="2" key="1">
    <citation type="journal article" date="2018" name="Nat. Commun.">
        <title>Diversity and evolution of the emerging Pandoraviridae family.</title>
        <authorList>
            <person name="Legendre M."/>
            <person name="Fabre E."/>
            <person name="Poirot O."/>
            <person name="Jeudy S."/>
            <person name="Lartigue A."/>
            <person name="Alempic J.M."/>
            <person name="Beucher L."/>
            <person name="Philippe N."/>
            <person name="Bertaux L."/>
            <person name="Christo-Foroux E."/>
            <person name="Labadie K."/>
            <person name="Coute Y."/>
            <person name="Abergel C."/>
            <person name="Claverie J.M."/>
        </authorList>
    </citation>
    <scope>NUCLEOTIDE SEQUENCE [LARGE SCALE GENOMIC DNA]</scope>
    <source>
        <strain evidence="2">Quercus</strain>
    </source>
</reference>
<protein>
    <submittedName>
        <fullName evidence="2">F-box domain containing protein</fullName>
    </submittedName>
</protein>
<keyword evidence="1" id="KW-0677">Repeat</keyword>
<dbReference type="GeneID" id="36843546"/>
<gene>
    <name evidence="2" type="ORF">pqer_cds_1071</name>
</gene>
<dbReference type="InterPro" id="IPR003409">
    <property type="entry name" value="MORN"/>
</dbReference>
<dbReference type="EMBL" id="MG011689">
    <property type="protein sequence ID" value="AVK75493.1"/>
    <property type="molecule type" value="Genomic_DNA"/>
</dbReference>
<proteinExistence type="predicted"/>
<name>A0A2U7UAM3_9VIRU</name>
<evidence type="ECO:0000256" key="1">
    <source>
        <dbReference type="ARBA" id="ARBA00022737"/>
    </source>
</evidence>
<dbReference type="KEGG" id="vg:36843546"/>
<accession>A0A2U7UAM3</accession>
<dbReference type="SUPFAM" id="SSF81383">
    <property type="entry name" value="F-box domain"/>
    <property type="match status" value="1"/>
</dbReference>